<evidence type="ECO:0000256" key="1">
    <source>
        <dbReference type="SAM" id="MobiDB-lite"/>
    </source>
</evidence>
<dbReference type="STRING" id="1481914.JCM19241_5027"/>
<feature type="compositionally biased region" description="Polar residues" evidence="1">
    <location>
        <begin position="1"/>
        <end position="18"/>
    </location>
</feature>
<dbReference type="AlphaFoldDB" id="A0A0B8Q5M4"/>
<sequence length="453" mass="52064">MSRQITQGKRNRGQNSGGASPEALDVAVKLMIAMERIHRKGDSDMVCRRKQVTFLIWWFTGALVFTDSMDELPNCIPVAGNADCLAYGLRIILMDGESWVDFGLRYHCDDKGAVHWQPVPAAFNALFLSVIRNSPRGKALLTEPQHAQLIEAVQKTWKTLPPLSHLHAMRKDSFFRYWIDMIRTDPELSALAKRTLLPKTFTHHHHADNYQRANTNQLRYQIFKAHNRGLYRLAKLSSFINYQGRLQLASSGDVTMPSYLKRTGAIPSFVRKQGRKTYSYIELPAVEYGSCRALHISGVRAFFARLRSRVDNARTRLSSKADLISYHNWRTYQIAFLFLILTGVRPNHAISIEKAKCFDYRDAIVTDKGQPRPIWLCDFLQHALKEYVAMQHIICHHLGLSPTSPWLWYLLDDEGSALELSRSKLTHVLNELWEDSSTRIDLINCATPLRKWR</sequence>
<reference evidence="2 3" key="1">
    <citation type="submission" date="2015-01" db="EMBL/GenBank/DDBJ databases">
        <title>Vibrio sp. C94 JCM 19241 whole genome shotgun sequence.</title>
        <authorList>
            <person name="Sawabe T."/>
            <person name="Meirelles P."/>
            <person name="Feng G."/>
            <person name="Sayaka M."/>
            <person name="Hattori M."/>
            <person name="Ohkuma M."/>
        </authorList>
    </citation>
    <scope>NUCLEOTIDE SEQUENCE [LARGE SCALE GENOMIC DNA]</scope>
    <source>
        <strain evidence="3">JCM 19241</strain>
    </source>
</reference>
<protein>
    <submittedName>
        <fullName evidence="2">Putative orphan protein</fullName>
    </submittedName>
</protein>
<dbReference type="EMBL" id="BBSC01000002">
    <property type="protein sequence ID" value="GAM73831.1"/>
    <property type="molecule type" value="Genomic_DNA"/>
</dbReference>
<comment type="caution">
    <text evidence="2">The sequence shown here is derived from an EMBL/GenBank/DDBJ whole genome shotgun (WGS) entry which is preliminary data.</text>
</comment>
<accession>A0A0B8Q5M4</accession>
<reference evidence="2 3" key="2">
    <citation type="submission" date="2015-01" db="EMBL/GenBank/DDBJ databases">
        <authorList>
            <consortium name="NBRP consortium"/>
            <person name="Sawabe T."/>
            <person name="Meirelles P."/>
            <person name="Feng G."/>
            <person name="Sayaka M."/>
            <person name="Hattori M."/>
            <person name="Ohkuma M."/>
        </authorList>
    </citation>
    <scope>NUCLEOTIDE SEQUENCE [LARGE SCALE GENOMIC DNA]</scope>
    <source>
        <strain evidence="3">JCM 19241</strain>
    </source>
</reference>
<gene>
    <name evidence="2" type="ORF">JCM19241_5027</name>
</gene>
<proteinExistence type="predicted"/>
<organism evidence="2 3">
    <name type="scientific">Vibrio ishigakensis</name>
    <dbReference type="NCBI Taxonomy" id="1481914"/>
    <lineage>
        <taxon>Bacteria</taxon>
        <taxon>Pseudomonadati</taxon>
        <taxon>Pseudomonadota</taxon>
        <taxon>Gammaproteobacteria</taxon>
        <taxon>Vibrionales</taxon>
        <taxon>Vibrionaceae</taxon>
        <taxon>Vibrio</taxon>
    </lineage>
</organism>
<dbReference type="Proteomes" id="UP000031666">
    <property type="component" value="Unassembled WGS sequence"/>
</dbReference>
<name>A0A0B8Q5M4_9VIBR</name>
<evidence type="ECO:0000313" key="3">
    <source>
        <dbReference type="Proteomes" id="UP000031666"/>
    </source>
</evidence>
<feature type="region of interest" description="Disordered" evidence="1">
    <location>
        <begin position="1"/>
        <end position="20"/>
    </location>
</feature>
<evidence type="ECO:0000313" key="2">
    <source>
        <dbReference type="EMBL" id="GAM73831.1"/>
    </source>
</evidence>